<reference evidence="2 3" key="1">
    <citation type="submission" date="2016-10" db="EMBL/GenBank/DDBJ databases">
        <authorList>
            <person name="Varghese N."/>
            <person name="Submissions S."/>
        </authorList>
    </citation>
    <scope>NUCLEOTIDE SEQUENCE [LARGE SCALE GENOMIC DNA]</scope>
    <source>
        <strain evidence="2 3">CGMCC 1.6377</strain>
    </source>
</reference>
<sequence>MGYRILADENVEQATINYLRKLGHDVEWIGDVAELDLGTDDRSIAAYGRETNRLVLTQDDDFFTQIDIEDTAGILFQKDQTLSAREVGDVVYELSEHIDQSDVTLEYVSRNWL</sequence>
<dbReference type="Proteomes" id="UP000323537">
    <property type="component" value="Unassembled WGS sequence"/>
</dbReference>
<evidence type="ECO:0000313" key="2">
    <source>
        <dbReference type="EMBL" id="SFH38239.1"/>
    </source>
</evidence>
<evidence type="ECO:0000259" key="1">
    <source>
        <dbReference type="Pfam" id="PF18480"/>
    </source>
</evidence>
<dbReference type="RefSeq" id="WP_149783357.1">
    <property type="nucleotide sequence ID" value="NZ_BAAADP010000005.1"/>
</dbReference>
<protein>
    <submittedName>
        <fullName evidence="2">Mut7-C RNAse domain-containing protein</fullName>
    </submittedName>
</protein>
<name>A0A1I2ZL80_9EURY</name>
<organism evidence="2 3">
    <name type="scientific">Halorubrum aquaticum</name>
    <dbReference type="NCBI Taxonomy" id="387340"/>
    <lineage>
        <taxon>Archaea</taxon>
        <taxon>Methanobacteriati</taxon>
        <taxon>Methanobacteriota</taxon>
        <taxon>Stenosarchaea group</taxon>
        <taxon>Halobacteria</taxon>
        <taxon>Halobacteriales</taxon>
        <taxon>Haloferacaceae</taxon>
        <taxon>Halorubrum</taxon>
    </lineage>
</organism>
<dbReference type="OrthoDB" id="147476at2157"/>
<dbReference type="InterPro" id="IPR041049">
    <property type="entry name" value="DUF5615"/>
</dbReference>
<evidence type="ECO:0000313" key="3">
    <source>
        <dbReference type="Proteomes" id="UP000323537"/>
    </source>
</evidence>
<gene>
    <name evidence="2" type="ORF">SAMN04488066_102205</name>
</gene>
<dbReference type="EMBL" id="FOPZ01000002">
    <property type="protein sequence ID" value="SFH38239.1"/>
    <property type="molecule type" value="Genomic_DNA"/>
</dbReference>
<dbReference type="Pfam" id="PF18480">
    <property type="entry name" value="DUF5615"/>
    <property type="match status" value="1"/>
</dbReference>
<feature type="domain" description="DUF5615" evidence="1">
    <location>
        <begin position="4"/>
        <end position="102"/>
    </location>
</feature>
<accession>A0A1I2ZL80</accession>
<keyword evidence="3" id="KW-1185">Reference proteome</keyword>
<dbReference type="AlphaFoldDB" id="A0A1I2ZL80"/>
<proteinExistence type="predicted"/>